<evidence type="ECO:0000313" key="1">
    <source>
        <dbReference type="EMBL" id="RGL93637.1"/>
    </source>
</evidence>
<protein>
    <submittedName>
        <fullName evidence="1">Uncharacterized protein</fullName>
    </submittedName>
</protein>
<dbReference type="AlphaFoldDB" id="A0A3E4TQQ8"/>
<gene>
    <name evidence="1" type="ORF">DXC39_30555</name>
</gene>
<evidence type="ECO:0000313" key="2">
    <source>
        <dbReference type="Proteomes" id="UP000261257"/>
    </source>
</evidence>
<proteinExistence type="predicted"/>
<organism evidence="1 2">
    <name type="scientific">Hungatella hathewayi</name>
    <dbReference type="NCBI Taxonomy" id="154046"/>
    <lineage>
        <taxon>Bacteria</taxon>
        <taxon>Bacillati</taxon>
        <taxon>Bacillota</taxon>
        <taxon>Clostridia</taxon>
        <taxon>Lachnospirales</taxon>
        <taxon>Lachnospiraceae</taxon>
        <taxon>Hungatella</taxon>
    </lineage>
</organism>
<comment type="caution">
    <text evidence="1">The sequence shown here is derived from an EMBL/GenBank/DDBJ whole genome shotgun (WGS) entry which is preliminary data.</text>
</comment>
<name>A0A3E4TQQ8_9FIRM</name>
<dbReference type="EMBL" id="QSSQ01000057">
    <property type="protein sequence ID" value="RGL93637.1"/>
    <property type="molecule type" value="Genomic_DNA"/>
</dbReference>
<dbReference type="Proteomes" id="UP000261257">
    <property type="component" value="Unassembled WGS sequence"/>
</dbReference>
<sequence length="112" mass="11950">MLTSLDWLVIVYMVMVAASLLSLCLMFLVRRPRMKQVCFYIVAALAIYAASVGIRIGLGLFPVQVAIGVAIGAVAIAAIVLERTSKGNAGKFKFARIMAAAALIIGVINTFM</sequence>
<accession>A0A3E4TQQ8</accession>
<dbReference type="RefSeq" id="WP_117634830.1">
    <property type="nucleotide sequence ID" value="NZ_JAQDZV010000002.1"/>
</dbReference>
<reference evidence="1 2" key="1">
    <citation type="submission" date="2018-08" db="EMBL/GenBank/DDBJ databases">
        <title>A genome reference for cultivated species of the human gut microbiota.</title>
        <authorList>
            <person name="Zou Y."/>
            <person name="Xue W."/>
            <person name="Luo G."/>
        </authorList>
    </citation>
    <scope>NUCLEOTIDE SEQUENCE [LARGE SCALE GENOMIC DNA]</scope>
    <source>
        <strain evidence="1 2">TF05-11AC</strain>
    </source>
</reference>